<name>A0ACD4D8M3_9HYPH</name>
<protein>
    <submittedName>
        <fullName evidence="1">Amino acid ABC transporter ATP-binding protein</fullName>
    </submittedName>
</protein>
<dbReference type="Proteomes" id="UP001061991">
    <property type="component" value="Chromosome"/>
</dbReference>
<keyword evidence="1" id="KW-0547">Nucleotide-binding</keyword>
<accession>A0ACD4D8M3</accession>
<dbReference type="EMBL" id="CP104973">
    <property type="protein sequence ID" value="UXN62287.1"/>
    <property type="molecule type" value="Genomic_DNA"/>
</dbReference>
<sequence length="256" mass="27933">MIAENYKIEISSLKKQFGDLIVLRDINLKIAPGAVIALIGPSGSGKSTLLRCMNLLVIPDGGLIRIGNDAFQFGPGTSLPSAREQARFRRGAGMVFQHFNLFPHMTVLQNVMEGPVSAKNMPKAEAAVLARKLLAKVGLAEKADVYPQRLSGGQKQRVAIARALAMEPEVMLFDEVTSALDPELVSEVLSVMRDLAAEGMTMIIVTHEIAFAREVADIVVFMRDGVIVEEGPAREVIDTPKQEGTRSFLRHFHTRG</sequence>
<keyword evidence="1" id="KW-0067">ATP-binding</keyword>
<evidence type="ECO:0000313" key="1">
    <source>
        <dbReference type="EMBL" id="UXN62287.1"/>
    </source>
</evidence>
<reference evidence="1" key="1">
    <citation type="submission" date="2022-09" db="EMBL/GenBank/DDBJ databases">
        <title>Interaction between co-microsymbionts with complementary sets of symbiotic genes in legume-rhizobium systems.</title>
        <authorList>
            <person name="Safronova V."/>
            <person name="Sazanova A."/>
            <person name="Afonin A."/>
            <person name="Chirak E."/>
        </authorList>
    </citation>
    <scope>NUCLEOTIDE SEQUENCE</scope>
    <source>
        <strain evidence="1">A18/3m</strain>
    </source>
</reference>
<organism evidence="1 2">
    <name type="scientific">Phyllobacterium zundukense</name>
    <dbReference type="NCBI Taxonomy" id="1867719"/>
    <lineage>
        <taxon>Bacteria</taxon>
        <taxon>Pseudomonadati</taxon>
        <taxon>Pseudomonadota</taxon>
        <taxon>Alphaproteobacteria</taxon>
        <taxon>Hyphomicrobiales</taxon>
        <taxon>Phyllobacteriaceae</taxon>
        <taxon>Phyllobacterium</taxon>
    </lineage>
</organism>
<evidence type="ECO:0000313" key="2">
    <source>
        <dbReference type="Proteomes" id="UP001061991"/>
    </source>
</evidence>
<gene>
    <name evidence="1" type="ORF">N8E88_20035</name>
</gene>
<proteinExistence type="predicted"/>
<keyword evidence="2" id="KW-1185">Reference proteome</keyword>